<sequence>MKMIFLSYVFFPVMQTQKGKSDHEAADVTSWVSVCPKGLCMVERRRTQESGPKVLPKSADQSCSVDYCPKLGSLCQVRVQLQTNGDEAEGSVSEQRLDELPGTDLKEFVDKPFPRSQDSLLQIPLGEWTVLKLGEGQCDIIESCLEGMKAGETCQIQLTHVRSGSVSVDQPTDGNLSETFLCATVKLKAFTPGKESWEMPVSEKWQWVKSHKERGGRRFRNGDLWGASDSYSRALKLLIPLCGIIGAAETNGSELEEEKDTNTVDEIPSADEIKIIKAELHSNVALCQLKLNQPKLAKASAAKATQIEPGAAKAWYRLGQACEDLNELEEAKKAFKKLLEVQPDLPAAQKALKGVIRKERERNAQLGLRLSKMFS</sequence>
<dbReference type="SMART" id="SM00028">
    <property type="entry name" value="TPR"/>
    <property type="match status" value="2"/>
</dbReference>
<evidence type="ECO:0000256" key="1">
    <source>
        <dbReference type="PROSITE-ProRule" id="PRU00339"/>
    </source>
</evidence>
<name>A0A3P9ILP6_ORYLA</name>
<reference key="1">
    <citation type="journal article" date="2007" name="Nature">
        <title>The medaka draft genome and insights into vertebrate genome evolution.</title>
        <authorList>
            <person name="Kasahara M."/>
            <person name="Naruse K."/>
            <person name="Sasaki S."/>
            <person name="Nakatani Y."/>
            <person name="Qu W."/>
            <person name="Ahsan B."/>
            <person name="Yamada T."/>
            <person name="Nagayasu Y."/>
            <person name="Doi K."/>
            <person name="Kasai Y."/>
            <person name="Jindo T."/>
            <person name="Kobayashi D."/>
            <person name="Shimada A."/>
            <person name="Toyoda A."/>
            <person name="Kuroki Y."/>
            <person name="Fujiyama A."/>
            <person name="Sasaki T."/>
            <person name="Shimizu A."/>
            <person name="Asakawa S."/>
            <person name="Shimizu N."/>
            <person name="Hashimoto S."/>
            <person name="Yang J."/>
            <person name="Lee Y."/>
            <person name="Matsushima K."/>
            <person name="Sugano S."/>
            <person name="Sakaizumi M."/>
            <person name="Narita T."/>
            <person name="Ohishi K."/>
            <person name="Haga S."/>
            <person name="Ohta F."/>
            <person name="Nomoto H."/>
            <person name="Nogata K."/>
            <person name="Morishita T."/>
            <person name="Endo T."/>
            <person name="Shin-I T."/>
            <person name="Takeda H."/>
            <person name="Morishita S."/>
            <person name="Kohara Y."/>
        </authorList>
    </citation>
    <scope>NUCLEOTIDE SEQUENCE [LARGE SCALE GENOMIC DNA]</scope>
    <source>
        <strain>Hd-rR</strain>
    </source>
</reference>
<evidence type="ECO:0000313" key="2">
    <source>
        <dbReference type="Ensembl" id="ENSORLP00015020946.1"/>
    </source>
</evidence>
<dbReference type="PANTHER" id="PTHR46512">
    <property type="entry name" value="PEPTIDYLPROLYL ISOMERASE"/>
    <property type="match status" value="1"/>
</dbReference>
<feature type="repeat" description="TPR" evidence="1">
    <location>
        <begin position="312"/>
        <end position="345"/>
    </location>
</feature>
<reference evidence="2" key="3">
    <citation type="submission" date="2025-08" db="UniProtKB">
        <authorList>
            <consortium name="Ensembl"/>
        </authorList>
    </citation>
    <scope>IDENTIFICATION</scope>
    <source>
        <strain evidence="2">HSOK</strain>
    </source>
</reference>
<dbReference type="Gene3D" id="1.25.40.10">
    <property type="entry name" value="Tetratricopeptide repeat domain"/>
    <property type="match status" value="1"/>
</dbReference>
<accession>A0A3P9ILP6</accession>
<dbReference type="InterPro" id="IPR019734">
    <property type="entry name" value="TPR_rpt"/>
</dbReference>
<keyword evidence="1" id="KW-0802">TPR repeat</keyword>
<dbReference type="InterPro" id="IPR050754">
    <property type="entry name" value="FKBP4/5/8-like"/>
</dbReference>
<proteinExistence type="predicted"/>
<dbReference type="PROSITE" id="PS50293">
    <property type="entry name" value="TPR_REGION"/>
    <property type="match status" value="1"/>
</dbReference>
<dbReference type="PANTHER" id="PTHR46512:SF10">
    <property type="entry name" value="FK506-BINDING PROTEIN-LIKE"/>
    <property type="match status" value="1"/>
</dbReference>
<dbReference type="PROSITE" id="PS50005">
    <property type="entry name" value="TPR"/>
    <property type="match status" value="1"/>
</dbReference>
<dbReference type="Ensembl" id="ENSORLT00015030279.1">
    <property type="protein sequence ID" value="ENSORLP00015020946.1"/>
    <property type="gene ID" value="ENSORLG00015022140.1"/>
</dbReference>
<evidence type="ECO:0000313" key="3">
    <source>
        <dbReference type="Proteomes" id="UP000265200"/>
    </source>
</evidence>
<dbReference type="AlphaFoldDB" id="A0A3P9ILP6"/>
<dbReference type="InterPro" id="IPR011990">
    <property type="entry name" value="TPR-like_helical_dom_sf"/>
</dbReference>
<reference evidence="2" key="4">
    <citation type="submission" date="2025-09" db="UniProtKB">
        <authorList>
            <consortium name="Ensembl"/>
        </authorList>
    </citation>
    <scope>IDENTIFICATION</scope>
    <source>
        <strain evidence="2">HSOK</strain>
    </source>
</reference>
<dbReference type="Pfam" id="PF13181">
    <property type="entry name" value="TPR_8"/>
    <property type="match status" value="1"/>
</dbReference>
<protein>
    <submittedName>
        <fullName evidence="2">FKBP prolyl isomerase like</fullName>
    </submittedName>
</protein>
<organism evidence="2 3">
    <name type="scientific">Oryzias latipes</name>
    <name type="common">Japanese rice fish</name>
    <name type="synonym">Japanese killifish</name>
    <dbReference type="NCBI Taxonomy" id="8090"/>
    <lineage>
        <taxon>Eukaryota</taxon>
        <taxon>Metazoa</taxon>
        <taxon>Chordata</taxon>
        <taxon>Craniata</taxon>
        <taxon>Vertebrata</taxon>
        <taxon>Euteleostomi</taxon>
        <taxon>Actinopterygii</taxon>
        <taxon>Neopterygii</taxon>
        <taxon>Teleostei</taxon>
        <taxon>Neoteleostei</taxon>
        <taxon>Acanthomorphata</taxon>
        <taxon>Ovalentaria</taxon>
        <taxon>Atherinomorphae</taxon>
        <taxon>Beloniformes</taxon>
        <taxon>Adrianichthyidae</taxon>
        <taxon>Oryziinae</taxon>
        <taxon>Oryzias</taxon>
    </lineage>
</organism>
<reference evidence="2 3" key="2">
    <citation type="submission" date="2017-04" db="EMBL/GenBank/DDBJ databases">
        <title>CpG methylation of centromeres and impact of large insertions on vertebrate speciation.</title>
        <authorList>
            <person name="Ichikawa K."/>
            <person name="Yoshimura J."/>
            <person name="Morishita S."/>
        </authorList>
    </citation>
    <scope>NUCLEOTIDE SEQUENCE</scope>
    <source>
        <strain evidence="2 3">HSOK</strain>
    </source>
</reference>
<dbReference type="Proteomes" id="UP000265200">
    <property type="component" value="Chromosome 7"/>
</dbReference>
<dbReference type="SUPFAM" id="SSF48452">
    <property type="entry name" value="TPR-like"/>
    <property type="match status" value="1"/>
</dbReference>